<comment type="subcellular location">
    <subcellularLocation>
        <location evidence="1">Secreted</location>
    </subcellularLocation>
</comment>
<dbReference type="GO" id="GO:0016298">
    <property type="term" value="F:lipase activity"/>
    <property type="evidence" value="ECO:0007669"/>
    <property type="project" value="InterPro"/>
</dbReference>
<dbReference type="Gene3D" id="3.40.50.1820">
    <property type="entry name" value="alpha/beta hydrolase"/>
    <property type="match status" value="1"/>
</dbReference>
<reference evidence="9" key="1">
    <citation type="submission" date="2014-03" db="EMBL/GenBank/DDBJ databases">
        <authorList>
            <person name="Aksoy S."/>
            <person name="Warren W."/>
            <person name="Wilson R.K."/>
        </authorList>
    </citation>
    <scope>NUCLEOTIDE SEQUENCE [LARGE SCALE GENOMIC DNA]</scope>
    <source>
        <strain evidence="9">IAEA</strain>
    </source>
</reference>
<comment type="similarity">
    <text evidence="2 5">Belongs to the AB hydrolase superfamily. Lipase family.</text>
</comment>
<evidence type="ECO:0000256" key="4">
    <source>
        <dbReference type="ARBA" id="ARBA00022729"/>
    </source>
</evidence>
<dbReference type="PANTHER" id="PTHR11610">
    <property type="entry name" value="LIPASE"/>
    <property type="match status" value="1"/>
</dbReference>
<dbReference type="VEuPathDB" id="VectorBase:GBRI045014"/>
<evidence type="ECO:0000259" key="7">
    <source>
        <dbReference type="Pfam" id="PF00151"/>
    </source>
</evidence>
<dbReference type="PANTHER" id="PTHR11610:SF149">
    <property type="entry name" value="FI01450P-RELATED"/>
    <property type="match status" value="1"/>
</dbReference>
<accession>A0A1A9X5J9</accession>
<evidence type="ECO:0000256" key="2">
    <source>
        <dbReference type="ARBA" id="ARBA00010701"/>
    </source>
</evidence>
<evidence type="ECO:0000256" key="1">
    <source>
        <dbReference type="ARBA" id="ARBA00004613"/>
    </source>
</evidence>
<feature type="domain" description="Lipase" evidence="7">
    <location>
        <begin position="94"/>
        <end position="366"/>
    </location>
</feature>
<feature type="signal peptide" evidence="6">
    <location>
        <begin position="1"/>
        <end position="21"/>
    </location>
</feature>
<dbReference type="InterPro" id="IPR033906">
    <property type="entry name" value="Lipase_N"/>
</dbReference>
<dbReference type="InterPro" id="IPR000734">
    <property type="entry name" value="TAG_lipase"/>
</dbReference>
<keyword evidence="4 6" id="KW-0732">Signal</keyword>
<name>A0A1A9X5J9_9MUSC</name>
<dbReference type="CDD" id="cd00707">
    <property type="entry name" value="Pancreat_lipase_like"/>
    <property type="match status" value="1"/>
</dbReference>
<dbReference type="Pfam" id="PF00151">
    <property type="entry name" value="Lipase"/>
    <property type="match status" value="1"/>
</dbReference>
<dbReference type="STRING" id="37001.A0A1A9X5J9"/>
<keyword evidence="9" id="KW-1185">Reference proteome</keyword>
<dbReference type="GO" id="GO:0017171">
    <property type="term" value="F:serine hydrolase activity"/>
    <property type="evidence" value="ECO:0007669"/>
    <property type="project" value="TreeGrafter"/>
</dbReference>
<evidence type="ECO:0000313" key="8">
    <source>
        <dbReference type="EnsemblMetazoa" id="GBRI045014-PA"/>
    </source>
</evidence>
<evidence type="ECO:0000256" key="6">
    <source>
        <dbReference type="SAM" id="SignalP"/>
    </source>
</evidence>
<evidence type="ECO:0000256" key="5">
    <source>
        <dbReference type="RuleBase" id="RU004262"/>
    </source>
</evidence>
<dbReference type="GO" id="GO:0016042">
    <property type="term" value="P:lipid catabolic process"/>
    <property type="evidence" value="ECO:0007669"/>
    <property type="project" value="TreeGrafter"/>
</dbReference>
<proteinExistence type="inferred from homology"/>
<protein>
    <recommendedName>
        <fullName evidence="7">Lipase domain-containing protein</fullName>
    </recommendedName>
</protein>
<dbReference type="AlphaFoldDB" id="A0A1A9X5J9"/>
<keyword evidence="3" id="KW-0964">Secreted</keyword>
<dbReference type="FunFam" id="3.40.50.1820:FF:000122">
    <property type="entry name" value="Vitellogenin-3-like Protein"/>
    <property type="match status" value="1"/>
</dbReference>
<dbReference type="Proteomes" id="UP000091820">
    <property type="component" value="Unassembled WGS sequence"/>
</dbReference>
<dbReference type="GO" id="GO:0005615">
    <property type="term" value="C:extracellular space"/>
    <property type="evidence" value="ECO:0007669"/>
    <property type="project" value="TreeGrafter"/>
</dbReference>
<feature type="chain" id="PRO_5008401005" description="Lipase domain-containing protein" evidence="6">
    <location>
        <begin position="22"/>
        <end position="387"/>
    </location>
</feature>
<dbReference type="InterPro" id="IPR013818">
    <property type="entry name" value="Lipase"/>
</dbReference>
<dbReference type="InterPro" id="IPR029058">
    <property type="entry name" value="AB_hydrolase_fold"/>
</dbReference>
<evidence type="ECO:0000256" key="3">
    <source>
        <dbReference type="ARBA" id="ARBA00022525"/>
    </source>
</evidence>
<reference evidence="8" key="2">
    <citation type="submission" date="2020-05" db="UniProtKB">
        <authorList>
            <consortium name="EnsemblMetazoa"/>
        </authorList>
    </citation>
    <scope>IDENTIFICATION</scope>
    <source>
        <strain evidence="8">IAEA</strain>
    </source>
</reference>
<evidence type="ECO:0000313" key="9">
    <source>
        <dbReference type="Proteomes" id="UP000091820"/>
    </source>
</evidence>
<sequence>MKKFITLIILVLLTFINPSWSLTQIAGIFGTAKQTIDKVANVGTSLLSPEKIFDSSKQLIIGLPSEVLTSAIHTICSKAMSFDMIQSKYLPDVDQMQFQLRTECKRESVPLLRADEMWKLDDFDPSKKFVLLASGWLSTINDTDGPIDVIGKAFHCRGDVNFVAVDVDHYVKTLYTWAALNTQVLGDYIAEGLKYLIDFVPLENIHLIGHSLGAHIMGAAGRRFQQLTNLSIPRITGLDPAKPCFTEGESLSGLMRGDADFVDIIHSNNNVLGKGEPVGDVDFYPGGLVPLVPGCLDIICAHERSWRYFAESIYPGNEYNFEAYRCNSLSGVEDGTCRYQSAFMGYSVANNIKGNFFLNVNGKSPYGMYGSVEREATVESCGFCPYF</sequence>
<dbReference type="EnsemblMetazoa" id="GBRI045014-RA">
    <property type="protein sequence ID" value="GBRI045014-PA"/>
    <property type="gene ID" value="GBRI045014"/>
</dbReference>
<dbReference type="SUPFAM" id="SSF53474">
    <property type="entry name" value="alpha/beta-Hydrolases"/>
    <property type="match status" value="1"/>
</dbReference>
<dbReference type="PRINTS" id="PR00821">
    <property type="entry name" value="TAGLIPASE"/>
</dbReference>
<organism evidence="8 9">
    <name type="scientific">Glossina brevipalpis</name>
    <dbReference type="NCBI Taxonomy" id="37001"/>
    <lineage>
        <taxon>Eukaryota</taxon>
        <taxon>Metazoa</taxon>
        <taxon>Ecdysozoa</taxon>
        <taxon>Arthropoda</taxon>
        <taxon>Hexapoda</taxon>
        <taxon>Insecta</taxon>
        <taxon>Pterygota</taxon>
        <taxon>Neoptera</taxon>
        <taxon>Endopterygota</taxon>
        <taxon>Diptera</taxon>
        <taxon>Brachycera</taxon>
        <taxon>Muscomorpha</taxon>
        <taxon>Hippoboscoidea</taxon>
        <taxon>Glossinidae</taxon>
        <taxon>Glossina</taxon>
    </lineage>
</organism>